<name>A0A498RG56_9FIRM</name>
<dbReference type="InterPro" id="IPR027417">
    <property type="entry name" value="P-loop_NTPase"/>
</dbReference>
<sequence>MESDAKMLISVHVPKCAGSSFCQWLQATYSEENVYLDYCDGLTEPVSIVNIDPCGFLEKYRDGYPELEHKRVVHGHFWVKKYQYLKNAIRITFLREPVERAISQYFYWLKFPHTGSVHSYFLDYKLSIEQFCRLPLIQNIYTELFFRDVDMAVFDFIGGYSALGQELLRLGKILQVNVALPEVNTNPSESYNIKVQEIRENKTLLSKLQKLLAEDIRFYEKYAGR</sequence>
<dbReference type="GO" id="GO:0008146">
    <property type="term" value="F:sulfotransferase activity"/>
    <property type="evidence" value="ECO:0007669"/>
    <property type="project" value="InterPro"/>
</dbReference>
<dbReference type="GO" id="GO:0016020">
    <property type="term" value="C:membrane"/>
    <property type="evidence" value="ECO:0007669"/>
    <property type="project" value="InterPro"/>
</dbReference>
<organism evidence="1 2">
    <name type="scientific">Lucifera butyrica</name>
    <dbReference type="NCBI Taxonomy" id="1351585"/>
    <lineage>
        <taxon>Bacteria</taxon>
        <taxon>Bacillati</taxon>
        <taxon>Bacillota</taxon>
        <taxon>Negativicutes</taxon>
        <taxon>Veillonellales</taxon>
        <taxon>Veillonellaceae</taxon>
        <taxon>Lucifera</taxon>
    </lineage>
</organism>
<keyword evidence="1" id="KW-0808">Transferase</keyword>
<evidence type="ECO:0000313" key="2">
    <source>
        <dbReference type="Proteomes" id="UP000277811"/>
    </source>
</evidence>
<protein>
    <submittedName>
        <fullName evidence="1">Sulfotransferase</fullName>
    </submittedName>
</protein>
<dbReference type="AlphaFoldDB" id="A0A498RG56"/>
<proteinExistence type="predicted"/>
<dbReference type="Proteomes" id="UP000277811">
    <property type="component" value="Unassembled WGS sequence"/>
</dbReference>
<evidence type="ECO:0000313" key="1">
    <source>
        <dbReference type="EMBL" id="VBB09062.1"/>
    </source>
</evidence>
<dbReference type="SUPFAM" id="SSF52540">
    <property type="entry name" value="P-loop containing nucleoside triphosphate hydrolases"/>
    <property type="match status" value="1"/>
</dbReference>
<gene>
    <name evidence="1" type="ORF">LUCI_4348</name>
</gene>
<dbReference type="InterPro" id="IPR005331">
    <property type="entry name" value="Sulfotransferase"/>
</dbReference>
<dbReference type="EMBL" id="UPPP01000105">
    <property type="protein sequence ID" value="VBB09062.1"/>
    <property type="molecule type" value="Genomic_DNA"/>
</dbReference>
<dbReference type="Gene3D" id="3.40.50.300">
    <property type="entry name" value="P-loop containing nucleotide triphosphate hydrolases"/>
    <property type="match status" value="1"/>
</dbReference>
<accession>A0A498RG56</accession>
<keyword evidence="2" id="KW-1185">Reference proteome</keyword>
<dbReference type="Pfam" id="PF03567">
    <property type="entry name" value="Sulfotransfer_2"/>
    <property type="match status" value="1"/>
</dbReference>
<reference evidence="1 2" key="1">
    <citation type="submission" date="2018-06" db="EMBL/GenBank/DDBJ databases">
        <authorList>
            <person name="Strepis N."/>
        </authorList>
    </citation>
    <scope>NUCLEOTIDE SEQUENCE [LARGE SCALE GENOMIC DNA]</scope>
    <source>
        <strain evidence="1">LUCI</strain>
    </source>
</reference>
<dbReference type="RefSeq" id="WP_165866102.1">
    <property type="nucleotide sequence ID" value="NZ_UPPP01000105.1"/>
</dbReference>